<dbReference type="Proteomes" id="UP000198945">
    <property type="component" value="Unassembled WGS sequence"/>
</dbReference>
<dbReference type="EMBL" id="SOAA01000001">
    <property type="protein sequence ID" value="TDS35306.1"/>
    <property type="molecule type" value="Genomic_DNA"/>
</dbReference>
<dbReference type="RefSeq" id="WP_089716887.1">
    <property type="nucleotide sequence ID" value="NZ_FMYT01000017.1"/>
</dbReference>
<name>A0A1G6QCX1_9FIRM</name>
<proteinExistence type="predicted"/>
<reference evidence="4 10" key="2">
    <citation type="submission" date="2016-10" db="EMBL/GenBank/DDBJ databases">
        <authorList>
            <person name="Varghese N."/>
            <person name="Submissions S."/>
        </authorList>
    </citation>
    <scope>NUCLEOTIDE SEQUENCE [LARGE SCALE GENOMIC DNA]</scope>
    <source>
        <strain evidence="4 10">WG10</strain>
    </source>
</reference>
<reference evidence="5 7" key="1">
    <citation type="submission" date="2016-10" db="EMBL/GenBank/DDBJ databases">
        <authorList>
            <person name="de Groot N.N."/>
        </authorList>
    </citation>
    <scope>NUCLEOTIDE SEQUENCE [LARGE SCALE GENOMIC DNA]</scope>
    <source>
        <strain evidence="5 7">WG7</strain>
    </source>
</reference>
<dbReference type="InterPro" id="IPR026889">
    <property type="entry name" value="Zn_Tnp"/>
</dbReference>
<dbReference type="AlphaFoldDB" id="A0A1G6QCX1"/>
<evidence type="ECO:0000313" key="8">
    <source>
        <dbReference type="Proteomes" id="UP000247389"/>
    </source>
</evidence>
<reference evidence="6 9" key="4">
    <citation type="submission" date="2019-03" db="EMBL/GenBank/DDBJ databases">
        <title>Deep subsurface shale carbon reservoir microbial communities from Ohio and West Virginia, USA.</title>
        <authorList>
            <person name="Wrighton K."/>
        </authorList>
    </citation>
    <scope>NUCLEOTIDE SEQUENCE [LARGE SCALE GENOMIC DNA]</scope>
    <source>
        <strain evidence="6 9">UTICA-S4D12</strain>
    </source>
</reference>
<dbReference type="Proteomes" id="UP000247389">
    <property type="component" value="Unassembled WGS sequence"/>
</dbReference>
<dbReference type="EMBL" id="FNEH01000009">
    <property type="protein sequence ID" value="SDI58331.1"/>
    <property type="molecule type" value="Genomic_DNA"/>
</dbReference>
<reference evidence="3 8" key="3">
    <citation type="submission" date="2018-04" db="EMBL/GenBank/DDBJ databases">
        <title>Subsurface microbial communities from deep shales in Ohio and West Virginia, USA.</title>
        <authorList>
            <person name="Wrighton K."/>
        </authorList>
    </citation>
    <scope>NUCLEOTIDE SEQUENCE [LARGE SCALE GENOMIC DNA]</scope>
    <source>
        <strain evidence="3 8">MSL28</strain>
    </source>
</reference>
<organism evidence="4 10">
    <name type="scientific">Halanaerobium congolense</name>
    <dbReference type="NCBI Taxonomy" id="54121"/>
    <lineage>
        <taxon>Bacteria</taxon>
        <taxon>Bacillati</taxon>
        <taxon>Bacillota</taxon>
        <taxon>Clostridia</taxon>
        <taxon>Halanaerobiales</taxon>
        <taxon>Halanaerobiaceae</taxon>
        <taxon>Halanaerobium</taxon>
    </lineage>
</organism>
<dbReference type="Proteomes" id="UP000295758">
    <property type="component" value="Unassembled WGS sequence"/>
</dbReference>
<evidence type="ECO:0000313" key="9">
    <source>
        <dbReference type="Proteomes" id="UP000295758"/>
    </source>
</evidence>
<protein>
    <submittedName>
        <fullName evidence="4">Transposase zinc-binding domain-containing protein</fullName>
    </submittedName>
    <submittedName>
        <fullName evidence="3">Transposase-like zinc-binding protein</fullName>
    </submittedName>
</protein>
<gene>
    <name evidence="6" type="ORF">BY453_10120</name>
    <name evidence="3" type="ORF">C8C78_10640</name>
    <name evidence="4" type="ORF">SAMN04488597_11728</name>
    <name evidence="5" type="ORF">SAMN04515654_10925</name>
</gene>
<evidence type="ECO:0000259" key="2">
    <source>
        <dbReference type="Pfam" id="PF14319"/>
    </source>
</evidence>
<dbReference type="GO" id="GO:0004803">
    <property type="term" value="F:transposase activity"/>
    <property type="evidence" value="ECO:0007669"/>
    <property type="project" value="InterPro"/>
</dbReference>
<dbReference type="PANTHER" id="PTHR37023:SF1">
    <property type="entry name" value="ISSOD25 TRANSPOSASE TNPA_ISSOD25"/>
    <property type="match status" value="1"/>
</dbReference>
<evidence type="ECO:0000259" key="1">
    <source>
        <dbReference type="Pfam" id="PF04986"/>
    </source>
</evidence>
<feature type="domain" description="Transposase zinc-binding" evidence="2">
    <location>
        <begin position="15"/>
        <end position="111"/>
    </location>
</feature>
<sequence length="438" mass="52884">MSPKQRRKRIKVKTILNDHWEEFKIKHLPGRVPADMLNHVIDQVEKSMECGNPENGYAKYKCLDCGEEHIVSFSCKSRFCSRCGKVYVDKWVDKQVDMILDVSHRHMVFTVPEELRGYIYWQRDIIKELSDKVAELIQRYIDKKGKIHEYEAGIITVVHTFGRDMSFNPHVHALIAEGALDKYHQWSKVGYFSYKYLRKAWQKVLLDIFKERFSDNQKVQNLIKYFYIRYKEGFYVNAESRMNSARGAAKYIGRYLARPAIAEYRILEYDGKKVRFWYEDHKTKKRVELELSAMKFIGRIIMHIPPKYFKMTRRYGLYRRGYNKRVKKIVALWKYMKRRQLRLIMHHKKTISLSWRERMIKSFGKDPVRCKNCGKEMVLYEIWHPLYDFLYHIEHTDDSGRYIKSNSWEVDPRYERKKLARKYGDPIPFPGRHRQRVV</sequence>
<dbReference type="GO" id="GO:0006313">
    <property type="term" value="P:DNA transposition"/>
    <property type="evidence" value="ECO:0007669"/>
    <property type="project" value="InterPro"/>
</dbReference>
<evidence type="ECO:0000313" key="4">
    <source>
        <dbReference type="EMBL" id="SDC89517.1"/>
    </source>
</evidence>
<dbReference type="Proteomes" id="UP000324896">
    <property type="component" value="Unassembled WGS sequence"/>
</dbReference>
<evidence type="ECO:0000313" key="3">
    <source>
        <dbReference type="EMBL" id="PXV67914.1"/>
    </source>
</evidence>
<evidence type="ECO:0000313" key="5">
    <source>
        <dbReference type="EMBL" id="SDI58331.1"/>
    </source>
</evidence>
<accession>A0A1G6QCX1</accession>
<dbReference type="Pfam" id="PF04986">
    <property type="entry name" value="Y2_Tnp"/>
    <property type="match status" value="1"/>
</dbReference>
<dbReference type="PANTHER" id="PTHR37023">
    <property type="entry name" value="TRANSPOSASE"/>
    <property type="match status" value="1"/>
</dbReference>
<evidence type="ECO:0000313" key="6">
    <source>
        <dbReference type="EMBL" id="TDS35306.1"/>
    </source>
</evidence>
<dbReference type="GO" id="GO:0003677">
    <property type="term" value="F:DNA binding"/>
    <property type="evidence" value="ECO:0007669"/>
    <property type="project" value="InterPro"/>
</dbReference>
<feature type="domain" description="Transposase IS801/IS1294" evidence="1">
    <location>
        <begin position="153"/>
        <end position="320"/>
    </location>
</feature>
<dbReference type="EMBL" id="FMYT01000017">
    <property type="protein sequence ID" value="SDC89517.1"/>
    <property type="molecule type" value="Genomic_DNA"/>
</dbReference>
<dbReference type="InterPro" id="IPR007069">
    <property type="entry name" value="Transposase_32"/>
</dbReference>
<evidence type="ECO:0000313" key="7">
    <source>
        <dbReference type="Proteomes" id="UP000198945"/>
    </source>
</evidence>
<evidence type="ECO:0000313" key="10">
    <source>
        <dbReference type="Proteomes" id="UP000324896"/>
    </source>
</evidence>
<dbReference type="EMBL" id="QICM01000006">
    <property type="protein sequence ID" value="PXV67914.1"/>
    <property type="molecule type" value="Genomic_DNA"/>
</dbReference>
<dbReference type="Pfam" id="PF14319">
    <property type="entry name" value="Zn_Tnp_IS91"/>
    <property type="match status" value="1"/>
</dbReference>